<sequence>MVGRARRRVAGLAFAGRAAMLITAALQGLAGNPELPETLVRRLVGWQRGSGEVAERDDLGAATIEEIIDTGDHWLLHSLALNRRLPDPVRLRLAQHRDDAVRAALALRADGPREVFSLLAGDPDRLVREWLAQNKHVPADIRARLADDPDPEIRATLAQWWNGAPEPVRRKLLTDPEQSVRAAACSTYFRFLPHPVPPADLVPALLDDPATRAGSARHAVLTPETLARLAGDPDHKVRRELARHPDLPAETRDRLARDSSVVVQVAVFGREDLPEHLRQEIHENLERRTAVPVNPFDRDRDDDALIRAVEDNAAIDELRQSPLPWVTANPLPHVTSRYIGFRVAAARAAGSLPLEAVRTMLADEELDVRATVVSHAPHVVDVATAEQIEREWSREFRKNGWRPADSYPFPPESLRRFATDPNPGVRALAAGDPDLPTELLTGLATGPDPGVRRAVAGHARLPVAVLIALLEDESEHVVRAAASSPALPVTAMEEILDRAGL</sequence>
<keyword evidence="3" id="KW-1185">Reference proteome</keyword>
<dbReference type="InterPro" id="IPR011989">
    <property type="entry name" value="ARM-like"/>
</dbReference>
<feature type="chain" id="PRO_5039341735" evidence="1">
    <location>
        <begin position="31"/>
        <end position="501"/>
    </location>
</feature>
<dbReference type="Pfam" id="PF01816">
    <property type="entry name" value="LRV"/>
    <property type="match status" value="1"/>
</dbReference>
<dbReference type="AlphaFoldDB" id="A0A1H1TUW4"/>
<dbReference type="STRING" id="113562.SAMN04489716_1252"/>
<dbReference type="Proteomes" id="UP000198688">
    <property type="component" value="Chromosome I"/>
</dbReference>
<dbReference type="InterPro" id="IPR016024">
    <property type="entry name" value="ARM-type_fold"/>
</dbReference>
<keyword evidence="1" id="KW-0732">Signal</keyword>
<dbReference type="Gene3D" id="1.25.10.10">
    <property type="entry name" value="Leucine-rich Repeat Variant"/>
    <property type="match status" value="2"/>
</dbReference>
<evidence type="ECO:0000313" key="2">
    <source>
        <dbReference type="EMBL" id="SDS64105.1"/>
    </source>
</evidence>
<gene>
    <name evidence="2" type="ORF">SAMN04489716_1252</name>
</gene>
<evidence type="ECO:0000313" key="3">
    <source>
        <dbReference type="Proteomes" id="UP000198688"/>
    </source>
</evidence>
<feature type="signal peptide" evidence="1">
    <location>
        <begin position="1"/>
        <end position="30"/>
    </location>
</feature>
<name>A0A1H1TUW4_9ACTN</name>
<dbReference type="EMBL" id="LT629758">
    <property type="protein sequence ID" value="SDS64105.1"/>
    <property type="molecule type" value="Genomic_DNA"/>
</dbReference>
<accession>A0A1H1TUW4</accession>
<dbReference type="SUPFAM" id="SSF48371">
    <property type="entry name" value="ARM repeat"/>
    <property type="match status" value="2"/>
</dbReference>
<reference evidence="2 3" key="1">
    <citation type="submission" date="2016-10" db="EMBL/GenBank/DDBJ databases">
        <authorList>
            <person name="de Groot N.N."/>
        </authorList>
    </citation>
    <scope>NUCLEOTIDE SEQUENCE [LARGE SCALE GENOMIC DNA]</scope>
    <source>
        <strain evidence="2 3">DSM 43941</strain>
    </source>
</reference>
<dbReference type="InterPro" id="IPR004830">
    <property type="entry name" value="LRR_variant"/>
</dbReference>
<protein>
    <submittedName>
        <fullName evidence="2">Leucine rich repeat variant</fullName>
    </submittedName>
</protein>
<organism evidence="2 3">
    <name type="scientific">Actinoplanes derwentensis</name>
    <dbReference type="NCBI Taxonomy" id="113562"/>
    <lineage>
        <taxon>Bacteria</taxon>
        <taxon>Bacillati</taxon>
        <taxon>Actinomycetota</taxon>
        <taxon>Actinomycetes</taxon>
        <taxon>Micromonosporales</taxon>
        <taxon>Micromonosporaceae</taxon>
        <taxon>Actinoplanes</taxon>
    </lineage>
</organism>
<evidence type="ECO:0000256" key="1">
    <source>
        <dbReference type="SAM" id="SignalP"/>
    </source>
</evidence>
<proteinExistence type="predicted"/>